<dbReference type="InterPro" id="IPR000086">
    <property type="entry name" value="NUDIX_hydrolase_dom"/>
</dbReference>
<dbReference type="RefSeq" id="WP_131617266.1">
    <property type="nucleotide sequence ID" value="NZ_CP036532.1"/>
</dbReference>
<name>A0A4P6V4N2_9HYPH</name>
<feature type="domain" description="Nudix hydrolase" evidence="4">
    <location>
        <begin position="1"/>
        <end position="125"/>
    </location>
</feature>
<keyword evidence="6" id="KW-1185">Reference proteome</keyword>
<keyword evidence="2 3" id="KW-0378">Hydrolase</keyword>
<evidence type="ECO:0000256" key="1">
    <source>
        <dbReference type="ARBA" id="ARBA00001946"/>
    </source>
</evidence>
<evidence type="ECO:0000256" key="3">
    <source>
        <dbReference type="RuleBase" id="RU003476"/>
    </source>
</evidence>
<proteinExistence type="inferred from homology"/>
<comment type="similarity">
    <text evidence="3">Belongs to the Nudix hydrolase family.</text>
</comment>
<dbReference type="PANTHER" id="PTHR43046">
    <property type="entry name" value="GDP-MANNOSE MANNOSYL HYDROLASE"/>
    <property type="match status" value="1"/>
</dbReference>
<dbReference type="PROSITE" id="PS00893">
    <property type="entry name" value="NUDIX_BOX"/>
    <property type="match status" value="1"/>
</dbReference>
<dbReference type="EMBL" id="CP036532">
    <property type="protein sequence ID" value="QBK31606.1"/>
    <property type="molecule type" value="Genomic_DNA"/>
</dbReference>
<dbReference type="KEGG" id="rpod:E0E05_13920"/>
<reference evidence="5 6" key="1">
    <citation type="journal article" date="2017" name="Int. J. Syst. Evol. Microbiol.">
        <title>Roseitalea porphyridii gen. nov., sp. nov., isolated from a red alga, and reclassification of Hoeflea suaedae Chung et al. 2013 as Pseudohoeflea suaedae gen. nov., comb. nov.</title>
        <authorList>
            <person name="Hyeon J.W."/>
            <person name="Jeong S.E."/>
            <person name="Baek K."/>
            <person name="Jeon C.O."/>
        </authorList>
    </citation>
    <scope>NUCLEOTIDE SEQUENCE [LARGE SCALE GENOMIC DNA]</scope>
    <source>
        <strain evidence="5 6">MA7-20</strain>
    </source>
</reference>
<accession>A0A4P6V4N2</accession>
<sequence length="133" mass="14553">MTLGARAIVVDAAGRVLLVRHTYVAGWHLPGGGIEPGETAVDCIRREVREEGNVEIGGEIDLHGFHYNAGASRRDHVAVYVCRVERHLGPKAPDREIAAAEFFAVDALPDGVAEGTRRRIEEWRSGGRPAPHW</sequence>
<evidence type="ECO:0000256" key="2">
    <source>
        <dbReference type="ARBA" id="ARBA00022801"/>
    </source>
</evidence>
<evidence type="ECO:0000313" key="5">
    <source>
        <dbReference type="EMBL" id="QBK31606.1"/>
    </source>
</evidence>
<dbReference type="Gene3D" id="3.90.79.10">
    <property type="entry name" value="Nucleoside Triphosphate Pyrophosphohydrolase"/>
    <property type="match status" value="1"/>
</dbReference>
<dbReference type="InterPro" id="IPR020476">
    <property type="entry name" value="Nudix_hydrolase"/>
</dbReference>
<dbReference type="GeneID" id="90768400"/>
<dbReference type="Proteomes" id="UP000293719">
    <property type="component" value="Chromosome"/>
</dbReference>
<dbReference type="AlphaFoldDB" id="A0A4P6V4N2"/>
<dbReference type="GO" id="GO:0016787">
    <property type="term" value="F:hydrolase activity"/>
    <property type="evidence" value="ECO:0007669"/>
    <property type="project" value="UniProtKB-KW"/>
</dbReference>
<dbReference type="InterPro" id="IPR015797">
    <property type="entry name" value="NUDIX_hydrolase-like_dom_sf"/>
</dbReference>
<dbReference type="InterPro" id="IPR020084">
    <property type="entry name" value="NUDIX_hydrolase_CS"/>
</dbReference>
<dbReference type="PANTHER" id="PTHR43046:SF14">
    <property type="entry name" value="MUTT_NUDIX FAMILY PROTEIN"/>
    <property type="match status" value="1"/>
</dbReference>
<dbReference type="PRINTS" id="PR00502">
    <property type="entry name" value="NUDIXFAMILY"/>
</dbReference>
<comment type="cofactor">
    <cofactor evidence="1">
        <name>Mg(2+)</name>
        <dbReference type="ChEBI" id="CHEBI:18420"/>
    </cofactor>
</comment>
<dbReference type="OrthoDB" id="9800065at2"/>
<evidence type="ECO:0000259" key="4">
    <source>
        <dbReference type="PROSITE" id="PS51462"/>
    </source>
</evidence>
<dbReference type="SUPFAM" id="SSF55811">
    <property type="entry name" value="Nudix"/>
    <property type="match status" value="1"/>
</dbReference>
<dbReference type="Pfam" id="PF00293">
    <property type="entry name" value="NUDIX"/>
    <property type="match status" value="1"/>
</dbReference>
<evidence type="ECO:0000313" key="6">
    <source>
        <dbReference type="Proteomes" id="UP000293719"/>
    </source>
</evidence>
<gene>
    <name evidence="5" type="ORF">E0E05_13920</name>
</gene>
<organism evidence="5 6">
    <name type="scientific">Roseitalea porphyridii</name>
    <dbReference type="NCBI Taxonomy" id="1852022"/>
    <lineage>
        <taxon>Bacteria</taxon>
        <taxon>Pseudomonadati</taxon>
        <taxon>Pseudomonadota</taxon>
        <taxon>Alphaproteobacteria</taxon>
        <taxon>Hyphomicrobiales</taxon>
        <taxon>Ahrensiaceae</taxon>
        <taxon>Roseitalea</taxon>
    </lineage>
</organism>
<protein>
    <submittedName>
        <fullName evidence="5">NUDIX domain-containing protein</fullName>
    </submittedName>
</protein>
<dbReference type="PROSITE" id="PS51462">
    <property type="entry name" value="NUDIX"/>
    <property type="match status" value="1"/>
</dbReference>